<protein>
    <recommendedName>
        <fullName evidence="3">F-box domain protein</fullName>
    </recommendedName>
</protein>
<organism evidence="1 2">
    <name type="scientific">Aspergillus keveii</name>
    <dbReference type="NCBI Taxonomy" id="714993"/>
    <lineage>
        <taxon>Eukaryota</taxon>
        <taxon>Fungi</taxon>
        <taxon>Dikarya</taxon>
        <taxon>Ascomycota</taxon>
        <taxon>Pezizomycotina</taxon>
        <taxon>Eurotiomycetes</taxon>
        <taxon>Eurotiomycetidae</taxon>
        <taxon>Eurotiales</taxon>
        <taxon>Aspergillaceae</taxon>
        <taxon>Aspergillus</taxon>
        <taxon>Aspergillus subgen. Nidulantes</taxon>
    </lineage>
</organism>
<name>A0ABR4FRE1_9EURO</name>
<sequence length="396" mass="44104">MAAGGPKLAIKTVSAARLWRVGSSDGVAVQSLLLNEDGMLYVSLKYGHPHAKGERDVVYSLAHDRILWSRDRDMYSPRSFMPFTIGTSHVYAAYYSRAELRFVLVAEDFRTDKRRYESSRTIPSNWPSSYPHFHDFQSFGIEFARVVRISETGEELILQLKPSGDGSTCEIEIIRGSDGTLLGSVPSTGGTGLNCAASHPPTGHVAFTTEVTRLPVKVHAALADYGRYRVFVTRRFSCTSSPDGLHLVSLDVVLVHKDWLIRPNYRLESLAVIDPFNRTAYISSAQKPSEEHSNSSWTLWSCPLVRTQDSALCDAALGVIPNEFVDTKVTDDSAVVSRCYFLDEGSKVTLSAKPEKGRKKREALELPEPMGIWYGRVVGGQLSLFLEDDRYILNFI</sequence>
<evidence type="ECO:0000313" key="1">
    <source>
        <dbReference type="EMBL" id="KAL2785826.1"/>
    </source>
</evidence>
<dbReference type="Proteomes" id="UP001610563">
    <property type="component" value="Unassembled WGS sequence"/>
</dbReference>
<gene>
    <name evidence="1" type="ORF">BJX66DRAFT_49813</name>
</gene>
<evidence type="ECO:0008006" key="3">
    <source>
        <dbReference type="Google" id="ProtNLM"/>
    </source>
</evidence>
<reference evidence="1 2" key="1">
    <citation type="submission" date="2024-07" db="EMBL/GenBank/DDBJ databases">
        <title>Section-level genome sequencing and comparative genomics of Aspergillus sections Usti and Cavernicolus.</title>
        <authorList>
            <consortium name="Lawrence Berkeley National Laboratory"/>
            <person name="Nybo J.L."/>
            <person name="Vesth T.C."/>
            <person name="Theobald S."/>
            <person name="Frisvad J.C."/>
            <person name="Larsen T.O."/>
            <person name="Kjaerboelling I."/>
            <person name="Rothschild-Mancinelli K."/>
            <person name="Lyhne E.K."/>
            <person name="Kogle M.E."/>
            <person name="Barry K."/>
            <person name="Clum A."/>
            <person name="Na H."/>
            <person name="Ledsgaard L."/>
            <person name="Lin J."/>
            <person name="Lipzen A."/>
            <person name="Kuo A."/>
            <person name="Riley R."/>
            <person name="Mondo S."/>
            <person name="Labutti K."/>
            <person name="Haridas S."/>
            <person name="Pangalinan J."/>
            <person name="Salamov A.A."/>
            <person name="Simmons B.A."/>
            <person name="Magnuson J.K."/>
            <person name="Chen J."/>
            <person name="Drula E."/>
            <person name="Henrissat B."/>
            <person name="Wiebenga A."/>
            <person name="Lubbers R.J."/>
            <person name="Gomes A.C."/>
            <person name="Makela M.R."/>
            <person name="Stajich J."/>
            <person name="Grigoriev I.V."/>
            <person name="Mortensen U.H."/>
            <person name="De Vries R.P."/>
            <person name="Baker S.E."/>
            <person name="Andersen M.R."/>
        </authorList>
    </citation>
    <scope>NUCLEOTIDE SEQUENCE [LARGE SCALE GENOMIC DNA]</scope>
    <source>
        <strain evidence="1 2">CBS 209.92</strain>
    </source>
</reference>
<evidence type="ECO:0000313" key="2">
    <source>
        <dbReference type="Proteomes" id="UP001610563"/>
    </source>
</evidence>
<dbReference type="EMBL" id="JBFTWV010000133">
    <property type="protein sequence ID" value="KAL2785826.1"/>
    <property type="molecule type" value="Genomic_DNA"/>
</dbReference>
<proteinExistence type="predicted"/>
<keyword evidence="2" id="KW-1185">Reference proteome</keyword>
<comment type="caution">
    <text evidence="1">The sequence shown here is derived from an EMBL/GenBank/DDBJ whole genome shotgun (WGS) entry which is preliminary data.</text>
</comment>
<accession>A0ABR4FRE1</accession>